<dbReference type="GO" id="GO:0005740">
    <property type="term" value="C:mitochondrial envelope"/>
    <property type="evidence" value="ECO:0007669"/>
    <property type="project" value="InterPro"/>
</dbReference>
<feature type="modified residue" description="N6-acetyllysine" evidence="4">
    <location>
        <position position="81"/>
    </location>
</feature>
<proteinExistence type="predicted"/>
<dbReference type="PANTHER" id="PTHR10122:SF0">
    <property type="entry name" value="CYTOCHROME C OXIDASE SUBUNIT 5B, ISOFORM A-RELATED"/>
    <property type="match status" value="1"/>
</dbReference>
<keyword evidence="2 3" id="KW-0862">Zinc</keyword>
<sequence length="123" mass="14358">MALMVRHLKTPLRFYRTSAIAWNKVPAEKKLPHYIEHSTGLERKELLARAAGNDDPFSMNVQKRGPGTKDNPNLVPSYESKRIIGCICEEEATSINWMWVHQDEMRRCYCGHYFKLVEAKPFY</sequence>
<evidence type="ECO:0000313" key="7">
    <source>
        <dbReference type="Proteomes" id="UP000827092"/>
    </source>
</evidence>
<dbReference type="CDD" id="cd00924">
    <property type="entry name" value="Cyt_c_Oxidase_Vb"/>
    <property type="match status" value="1"/>
</dbReference>
<reference evidence="6 7" key="1">
    <citation type="journal article" date="2022" name="Nat. Ecol. Evol.">
        <title>A masculinizing supergene underlies an exaggerated male reproductive morph in a spider.</title>
        <authorList>
            <person name="Hendrickx F."/>
            <person name="De Corte Z."/>
            <person name="Sonet G."/>
            <person name="Van Belleghem S.M."/>
            <person name="Kostlbacher S."/>
            <person name="Vangestel C."/>
        </authorList>
    </citation>
    <scope>NUCLEOTIDE SEQUENCE [LARGE SCALE GENOMIC DNA]</scope>
    <source>
        <strain evidence="6">W744_W776</strain>
    </source>
</reference>
<feature type="binding site" evidence="3">
    <location>
        <position position="108"/>
    </location>
    <ligand>
        <name>Zn(2+)</name>
        <dbReference type="ChEBI" id="CHEBI:29105"/>
    </ligand>
</feature>
<dbReference type="EMBL" id="JAFNEN010000165">
    <property type="protein sequence ID" value="KAG8191148.1"/>
    <property type="molecule type" value="Genomic_DNA"/>
</dbReference>
<feature type="binding site" evidence="3">
    <location>
        <position position="86"/>
    </location>
    <ligand>
        <name>Zn(2+)</name>
        <dbReference type="ChEBI" id="CHEBI:29105"/>
    </ligand>
</feature>
<dbReference type="SUPFAM" id="SSF57802">
    <property type="entry name" value="Rubredoxin-like"/>
    <property type="match status" value="1"/>
</dbReference>
<protein>
    <recommendedName>
        <fullName evidence="8">Cytochrome c oxidase subunit 5B, mitochondrial</fullName>
    </recommendedName>
</protein>
<dbReference type="Gene3D" id="2.60.11.10">
    <property type="entry name" value="Cytochrome c oxidase, subunit Vb"/>
    <property type="match status" value="1"/>
</dbReference>
<dbReference type="GO" id="GO:0045277">
    <property type="term" value="C:respiratory chain complex IV"/>
    <property type="evidence" value="ECO:0007669"/>
    <property type="project" value="InterPro"/>
</dbReference>
<dbReference type="PROSITE" id="PS51359">
    <property type="entry name" value="COX5B_2"/>
    <property type="match status" value="1"/>
</dbReference>
<feature type="region of interest" description="Disordered" evidence="5">
    <location>
        <begin position="54"/>
        <end position="74"/>
    </location>
</feature>
<evidence type="ECO:0000256" key="4">
    <source>
        <dbReference type="PIRSR" id="PIRSR602124-3"/>
    </source>
</evidence>
<evidence type="ECO:0008006" key="8">
    <source>
        <dbReference type="Google" id="ProtNLM"/>
    </source>
</evidence>
<gene>
    <name evidence="6" type="ORF">JTE90_016661</name>
</gene>
<evidence type="ECO:0000256" key="1">
    <source>
        <dbReference type="ARBA" id="ARBA00022723"/>
    </source>
</evidence>
<accession>A0AAV6V600</accession>
<evidence type="ECO:0000313" key="6">
    <source>
        <dbReference type="EMBL" id="KAG8191148.1"/>
    </source>
</evidence>
<keyword evidence="7" id="KW-1185">Reference proteome</keyword>
<feature type="binding site" evidence="3">
    <location>
        <position position="88"/>
    </location>
    <ligand>
        <name>Zn(2+)</name>
        <dbReference type="ChEBI" id="CHEBI:29105"/>
    </ligand>
</feature>
<dbReference type="InterPro" id="IPR002124">
    <property type="entry name" value="Cyt_c_oxidase_su5b"/>
</dbReference>
<feature type="modified residue" description="N6-acetyllysine" evidence="4">
    <location>
        <position position="63"/>
    </location>
</feature>
<name>A0AAV6V600_9ARAC</name>
<dbReference type="GO" id="GO:0006123">
    <property type="term" value="P:mitochondrial electron transport, cytochrome c to oxygen"/>
    <property type="evidence" value="ECO:0007669"/>
    <property type="project" value="InterPro"/>
</dbReference>
<dbReference type="Pfam" id="PF01215">
    <property type="entry name" value="COX5B"/>
    <property type="match status" value="1"/>
</dbReference>
<keyword evidence="1 3" id="KW-0479">Metal-binding</keyword>
<dbReference type="FunFam" id="2.60.11.10:FF:000004">
    <property type="entry name" value="Cytochrome c oxidase subunit 5B"/>
    <property type="match status" value="1"/>
</dbReference>
<evidence type="ECO:0000256" key="5">
    <source>
        <dbReference type="SAM" id="MobiDB-lite"/>
    </source>
</evidence>
<dbReference type="InterPro" id="IPR036972">
    <property type="entry name" value="Cyt_c_oxidase_su5b_sf"/>
</dbReference>
<feature type="binding site" evidence="3">
    <location>
        <position position="110"/>
    </location>
    <ligand>
        <name>Zn(2+)</name>
        <dbReference type="ChEBI" id="CHEBI:29105"/>
    </ligand>
</feature>
<comment type="caution">
    <text evidence="6">The sequence shown here is derived from an EMBL/GenBank/DDBJ whole genome shotgun (WGS) entry which is preliminary data.</text>
</comment>
<dbReference type="GO" id="GO:0046872">
    <property type="term" value="F:metal ion binding"/>
    <property type="evidence" value="ECO:0007669"/>
    <property type="project" value="UniProtKB-KW"/>
</dbReference>
<evidence type="ECO:0000256" key="3">
    <source>
        <dbReference type="PIRSR" id="PIRSR602124-1"/>
    </source>
</evidence>
<evidence type="ECO:0000256" key="2">
    <source>
        <dbReference type="ARBA" id="ARBA00022833"/>
    </source>
</evidence>
<dbReference type="Proteomes" id="UP000827092">
    <property type="component" value="Unassembled WGS sequence"/>
</dbReference>
<feature type="modified residue" description="N6-acetyllysine" evidence="4">
    <location>
        <position position="115"/>
    </location>
</feature>
<organism evidence="6 7">
    <name type="scientific">Oedothorax gibbosus</name>
    <dbReference type="NCBI Taxonomy" id="931172"/>
    <lineage>
        <taxon>Eukaryota</taxon>
        <taxon>Metazoa</taxon>
        <taxon>Ecdysozoa</taxon>
        <taxon>Arthropoda</taxon>
        <taxon>Chelicerata</taxon>
        <taxon>Arachnida</taxon>
        <taxon>Araneae</taxon>
        <taxon>Araneomorphae</taxon>
        <taxon>Entelegynae</taxon>
        <taxon>Araneoidea</taxon>
        <taxon>Linyphiidae</taxon>
        <taxon>Erigoninae</taxon>
        <taxon>Oedothorax</taxon>
    </lineage>
</organism>
<dbReference type="AlphaFoldDB" id="A0AAV6V600"/>
<dbReference type="PANTHER" id="PTHR10122">
    <property type="entry name" value="CYTOCHROME C OXIDASE SUBUNIT 5B, MITOCHONDRIAL"/>
    <property type="match status" value="1"/>
</dbReference>